<dbReference type="GO" id="GO:0001786">
    <property type="term" value="F:phosphatidylserine binding"/>
    <property type="evidence" value="ECO:0007669"/>
    <property type="project" value="TreeGrafter"/>
</dbReference>
<dbReference type="InterPro" id="IPR035892">
    <property type="entry name" value="C2_domain_sf"/>
</dbReference>
<proteinExistence type="predicted"/>
<evidence type="ECO:0000313" key="4">
    <source>
        <dbReference type="Proteomes" id="UP000230750"/>
    </source>
</evidence>
<dbReference type="InterPro" id="IPR000008">
    <property type="entry name" value="C2_dom"/>
</dbReference>
<dbReference type="PANTHER" id="PTHR10024:SF227">
    <property type="entry name" value="SYNAPTOTAGMIN 1"/>
    <property type="match status" value="1"/>
</dbReference>
<dbReference type="PROSITE" id="PS50004">
    <property type="entry name" value="C2"/>
    <property type="match status" value="2"/>
</dbReference>
<dbReference type="PANTHER" id="PTHR10024">
    <property type="entry name" value="SYNAPTOTAGMIN"/>
    <property type="match status" value="1"/>
</dbReference>
<dbReference type="SMART" id="SM00239">
    <property type="entry name" value="C2"/>
    <property type="match status" value="2"/>
</dbReference>
<feature type="region of interest" description="Disordered" evidence="1">
    <location>
        <begin position="23"/>
        <end position="66"/>
    </location>
</feature>
<gene>
    <name evidence="3" type="ORF">BSL78_21159</name>
</gene>
<accession>A0A2G8K1W0</accession>
<dbReference type="GO" id="GO:0005544">
    <property type="term" value="F:calcium-dependent phospholipid binding"/>
    <property type="evidence" value="ECO:0007669"/>
    <property type="project" value="TreeGrafter"/>
</dbReference>
<dbReference type="GO" id="GO:0005886">
    <property type="term" value="C:plasma membrane"/>
    <property type="evidence" value="ECO:0007669"/>
    <property type="project" value="TreeGrafter"/>
</dbReference>
<dbReference type="GO" id="GO:0030424">
    <property type="term" value="C:axon"/>
    <property type="evidence" value="ECO:0007669"/>
    <property type="project" value="TreeGrafter"/>
</dbReference>
<sequence length="345" mass="38353">MLSYRGVSLKDDATTAARKRSLFAAKKSQSTPANLCGASVDTPDNKPEGATSVGEEDASPKEEIAPPPYGKVSFAITYDKELEQLRVFLEQMSQVAVKTPHATSADTFAKVSLSPDHGIPVSLTRVVCKTNSPVYRQNFIFRVTPEAVRELVIKFQVFELDDFPHNDPIGELEYPLSQNHDLDNAVTIWRDLKKPEKVPSASKGEILISLTYLPNAEKLTLVVLKARQLRLAEWRTSTPGKSVLDNFVKITLVKSGKVMKYKQTRLSRKSCNPVYNEGFALKVRQTELDDVCLTLAMCVRLNHLGFHRVVGRCIVGRHVGAEGASHWRDMIATPRSGVGQWHVLV</sequence>
<keyword evidence="4" id="KW-1185">Reference proteome</keyword>
<comment type="caution">
    <text evidence="3">The sequence shown here is derived from an EMBL/GenBank/DDBJ whole genome shotgun (WGS) entry which is preliminary data.</text>
</comment>
<feature type="domain" description="C2" evidence="2">
    <location>
        <begin position="202"/>
        <end position="342"/>
    </location>
</feature>
<dbReference type="GO" id="GO:0030672">
    <property type="term" value="C:synaptic vesicle membrane"/>
    <property type="evidence" value="ECO:0007669"/>
    <property type="project" value="TreeGrafter"/>
</dbReference>
<dbReference type="AlphaFoldDB" id="A0A2G8K1W0"/>
<dbReference type="STRING" id="307972.A0A2G8K1W0"/>
<dbReference type="EMBL" id="MRZV01000970">
    <property type="protein sequence ID" value="PIK41991.1"/>
    <property type="molecule type" value="Genomic_DNA"/>
</dbReference>
<evidence type="ECO:0000256" key="1">
    <source>
        <dbReference type="SAM" id="MobiDB-lite"/>
    </source>
</evidence>
<dbReference type="Proteomes" id="UP000230750">
    <property type="component" value="Unassembled WGS sequence"/>
</dbReference>
<dbReference type="GO" id="GO:0005509">
    <property type="term" value="F:calcium ion binding"/>
    <property type="evidence" value="ECO:0007669"/>
    <property type="project" value="TreeGrafter"/>
</dbReference>
<protein>
    <submittedName>
        <fullName evidence="3">Putative synaptotagmin-5</fullName>
    </submittedName>
</protein>
<name>A0A2G8K1W0_STIJA</name>
<dbReference type="Gene3D" id="2.60.40.150">
    <property type="entry name" value="C2 domain"/>
    <property type="match status" value="2"/>
</dbReference>
<reference evidence="3 4" key="1">
    <citation type="journal article" date="2017" name="PLoS Biol.">
        <title>The sea cucumber genome provides insights into morphological evolution and visceral regeneration.</title>
        <authorList>
            <person name="Zhang X."/>
            <person name="Sun L."/>
            <person name="Yuan J."/>
            <person name="Sun Y."/>
            <person name="Gao Y."/>
            <person name="Zhang L."/>
            <person name="Li S."/>
            <person name="Dai H."/>
            <person name="Hamel J.F."/>
            <person name="Liu C."/>
            <person name="Yu Y."/>
            <person name="Liu S."/>
            <person name="Lin W."/>
            <person name="Guo K."/>
            <person name="Jin S."/>
            <person name="Xu P."/>
            <person name="Storey K.B."/>
            <person name="Huan P."/>
            <person name="Zhang T."/>
            <person name="Zhou Y."/>
            <person name="Zhang J."/>
            <person name="Lin C."/>
            <person name="Li X."/>
            <person name="Xing L."/>
            <person name="Huo D."/>
            <person name="Sun M."/>
            <person name="Wang L."/>
            <person name="Mercier A."/>
            <person name="Li F."/>
            <person name="Yang H."/>
            <person name="Xiang J."/>
        </authorList>
    </citation>
    <scope>NUCLEOTIDE SEQUENCE [LARGE SCALE GENOMIC DNA]</scope>
    <source>
        <strain evidence="3">Shaxun</strain>
        <tissue evidence="3">Muscle</tissue>
    </source>
</reference>
<evidence type="ECO:0000259" key="2">
    <source>
        <dbReference type="PROSITE" id="PS50004"/>
    </source>
</evidence>
<dbReference type="GO" id="GO:0031045">
    <property type="term" value="C:dense core granule"/>
    <property type="evidence" value="ECO:0007669"/>
    <property type="project" value="TreeGrafter"/>
</dbReference>
<dbReference type="CDD" id="cd00276">
    <property type="entry name" value="C2B_Synaptotagmin"/>
    <property type="match status" value="1"/>
</dbReference>
<organism evidence="3 4">
    <name type="scientific">Stichopus japonicus</name>
    <name type="common">Sea cucumber</name>
    <dbReference type="NCBI Taxonomy" id="307972"/>
    <lineage>
        <taxon>Eukaryota</taxon>
        <taxon>Metazoa</taxon>
        <taxon>Echinodermata</taxon>
        <taxon>Eleutherozoa</taxon>
        <taxon>Echinozoa</taxon>
        <taxon>Holothuroidea</taxon>
        <taxon>Aspidochirotacea</taxon>
        <taxon>Aspidochirotida</taxon>
        <taxon>Stichopodidae</taxon>
        <taxon>Apostichopus</taxon>
    </lineage>
</organism>
<dbReference type="SUPFAM" id="SSF49562">
    <property type="entry name" value="C2 domain (Calcium/lipid-binding domain, CaLB)"/>
    <property type="match status" value="2"/>
</dbReference>
<dbReference type="GO" id="GO:0048791">
    <property type="term" value="P:calcium ion-regulated exocytosis of neurotransmitter"/>
    <property type="evidence" value="ECO:0007669"/>
    <property type="project" value="TreeGrafter"/>
</dbReference>
<dbReference type="OrthoDB" id="10259057at2759"/>
<dbReference type="GO" id="GO:0048488">
    <property type="term" value="P:synaptic vesicle endocytosis"/>
    <property type="evidence" value="ECO:0007669"/>
    <property type="project" value="TreeGrafter"/>
</dbReference>
<dbReference type="GO" id="GO:0000149">
    <property type="term" value="F:SNARE binding"/>
    <property type="evidence" value="ECO:0007669"/>
    <property type="project" value="TreeGrafter"/>
</dbReference>
<evidence type="ECO:0000313" key="3">
    <source>
        <dbReference type="EMBL" id="PIK41991.1"/>
    </source>
</evidence>
<dbReference type="GO" id="GO:0030276">
    <property type="term" value="F:clathrin binding"/>
    <property type="evidence" value="ECO:0007669"/>
    <property type="project" value="TreeGrafter"/>
</dbReference>
<feature type="domain" description="C2" evidence="2">
    <location>
        <begin position="68"/>
        <end position="190"/>
    </location>
</feature>
<dbReference type="Pfam" id="PF00168">
    <property type="entry name" value="C2"/>
    <property type="match status" value="2"/>
</dbReference>